<dbReference type="Proteomes" id="UP000199657">
    <property type="component" value="Unassembled WGS sequence"/>
</dbReference>
<dbReference type="InterPro" id="IPR005074">
    <property type="entry name" value="Peptidase_C39"/>
</dbReference>
<evidence type="ECO:0000313" key="3">
    <source>
        <dbReference type="EMBL" id="SEP15635.1"/>
    </source>
</evidence>
<dbReference type="Pfam" id="PF03412">
    <property type="entry name" value="Peptidase_C39"/>
    <property type="match status" value="1"/>
</dbReference>
<reference evidence="3 4" key="1">
    <citation type="submission" date="2016-10" db="EMBL/GenBank/DDBJ databases">
        <authorList>
            <person name="de Groot N.N."/>
        </authorList>
    </citation>
    <scope>NUCLEOTIDE SEQUENCE [LARGE SCALE GENOMIC DNA]</scope>
    <source>
        <strain evidence="3 4">CGMCC 1.6291</strain>
    </source>
</reference>
<protein>
    <recommendedName>
        <fullName evidence="2">Peptidase C39 domain-containing protein</fullName>
    </recommendedName>
</protein>
<feature type="signal peptide" evidence="1">
    <location>
        <begin position="1"/>
        <end position="19"/>
    </location>
</feature>
<dbReference type="CDD" id="cd02423">
    <property type="entry name" value="Peptidase_C39G"/>
    <property type="match status" value="1"/>
</dbReference>
<dbReference type="AlphaFoldDB" id="A0A1H8VJP0"/>
<sequence length="226" mass="24724">MKQWLCLACLLMAAAPASAGTVWLSGAATTLAVDVVNMRDARFHGVVRQAYDFSCGAASVATLLTYHYDDPIDERTALEGMLENADAERVQTEGFSMLDMKHFLAERGLNADGFRAGLDALAGTGIPAIALINTDGYRHFVVIQGVSPEEVLVGDPALGVRVYSRAEFKRIWNGLLFLVRDNVEQASKTFNRTEQWAVRTHIPYGIALQRPTLDGFTLSLPRAGDY</sequence>
<dbReference type="GO" id="GO:0005524">
    <property type="term" value="F:ATP binding"/>
    <property type="evidence" value="ECO:0007669"/>
    <property type="project" value="InterPro"/>
</dbReference>
<dbReference type="EMBL" id="FOEG01000013">
    <property type="protein sequence ID" value="SEP15635.1"/>
    <property type="molecule type" value="Genomic_DNA"/>
</dbReference>
<evidence type="ECO:0000313" key="4">
    <source>
        <dbReference type="Proteomes" id="UP000199657"/>
    </source>
</evidence>
<keyword evidence="4" id="KW-1185">Reference proteome</keyword>
<organism evidence="3 4">
    <name type="scientific">Aquisalimonas asiatica</name>
    <dbReference type="NCBI Taxonomy" id="406100"/>
    <lineage>
        <taxon>Bacteria</taxon>
        <taxon>Pseudomonadati</taxon>
        <taxon>Pseudomonadota</taxon>
        <taxon>Gammaproteobacteria</taxon>
        <taxon>Chromatiales</taxon>
        <taxon>Ectothiorhodospiraceae</taxon>
        <taxon>Aquisalimonas</taxon>
    </lineage>
</organism>
<dbReference type="Gene3D" id="3.90.70.10">
    <property type="entry name" value="Cysteine proteinases"/>
    <property type="match status" value="1"/>
</dbReference>
<dbReference type="STRING" id="406100.SAMN04488052_11313"/>
<dbReference type="GO" id="GO:0016020">
    <property type="term" value="C:membrane"/>
    <property type="evidence" value="ECO:0007669"/>
    <property type="project" value="InterPro"/>
</dbReference>
<dbReference type="OrthoDB" id="13401at2"/>
<dbReference type="GO" id="GO:0006508">
    <property type="term" value="P:proteolysis"/>
    <property type="evidence" value="ECO:0007669"/>
    <property type="project" value="InterPro"/>
</dbReference>
<evidence type="ECO:0000256" key="1">
    <source>
        <dbReference type="SAM" id="SignalP"/>
    </source>
</evidence>
<feature type="chain" id="PRO_5011732187" description="Peptidase C39 domain-containing protein" evidence="1">
    <location>
        <begin position="20"/>
        <end position="226"/>
    </location>
</feature>
<name>A0A1H8VJP0_9GAMM</name>
<dbReference type="RefSeq" id="WP_091646162.1">
    <property type="nucleotide sequence ID" value="NZ_FOEG01000013.1"/>
</dbReference>
<dbReference type="PROSITE" id="PS50990">
    <property type="entry name" value="PEPTIDASE_C39"/>
    <property type="match status" value="1"/>
</dbReference>
<dbReference type="GO" id="GO:0008233">
    <property type="term" value="F:peptidase activity"/>
    <property type="evidence" value="ECO:0007669"/>
    <property type="project" value="InterPro"/>
</dbReference>
<evidence type="ECO:0000259" key="2">
    <source>
        <dbReference type="PROSITE" id="PS50990"/>
    </source>
</evidence>
<keyword evidence="1" id="KW-0732">Signal</keyword>
<proteinExistence type="predicted"/>
<feature type="domain" description="Peptidase C39" evidence="2">
    <location>
        <begin position="49"/>
        <end position="179"/>
    </location>
</feature>
<accession>A0A1H8VJP0</accession>
<gene>
    <name evidence="3" type="ORF">SAMN04488052_11313</name>
</gene>